<organism evidence="2 3">
    <name type="scientific">Flemingia macrophylla</name>
    <dbReference type="NCBI Taxonomy" id="520843"/>
    <lineage>
        <taxon>Eukaryota</taxon>
        <taxon>Viridiplantae</taxon>
        <taxon>Streptophyta</taxon>
        <taxon>Embryophyta</taxon>
        <taxon>Tracheophyta</taxon>
        <taxon>Spermatophyta</taxon>
        <taxon>Magnoliopsida</taxon>
        <taxon>eudicotyledons</taxon>
        <taxon>Gunneridae</taxon>
        <taxon>Pentapetalae</taxon>
        <taxon>rosids</taxon>
        <taxon>fabids</taxon>
        <taxon>Fabales</taxon>
        <taxon>Fabaceae</taxon>
        <taxon>Papilionoideae</taxon>
        <taxon>50 kb inversion clade</taxon>
        <taxon>NPAAA clade</taxon>
        <taxon>indigoferoid/millettioid clade</taxon>
        <taxon>Phaseoleae</taxon>
        <taxon>Flemingia</taxon>
    </lineage>
</organism>
<proteinExistence type="predicted"/>
<gene>
    <name evidence="2" type="ORF">Fmac_004808</name>
</gene>
<feature type="region of interest" description="Disordered" evidence="1">
    <location>
        <begin position="41"/>
        <end position="84"/>
    </location>
</feature>
<keyword evidence="3" id="KW-1185">Reference proteome</keyword>
<comment type="caution">
    <text evidence="2">The sequence shown here is derived from an EMBL/GenBank/DDBJ whole genome shotgun (WGS) entry which is preliminary data.</text>
</comment>
<sequence length="84" mass="9412">MCDECGECNSADEDVQQRLDEMARMLIQKMNCIASADATQHHRTLPHQKDGSTAKDGGNSLVWCRRGRGKGRGRGTPWTDQEHK</sequence>
<dbReference type="AlphaFoldDB" id="A0ABD1N684"/>
<protein>
    <submittedName>
        <fullName evidence="2">Uncharacterized protein</fullName>
    </submittedName>
</protein>
<evidence type="ECO:0000313" key="3">
    <source>
        <dbReference type="Proteomes" id="UP001603857"/>
    </source>
</evidence>
<dbReference type="EMBL" id="JBGMDY010000002">
    <property type="protein sequence ID" value="KAL2343523.1"/>
    <property type="molecule type" value="Genomic_DNA"/>
</dbReference>
<accession>A0ABD1N684</accession>
<name>A0ABD1N684_9FABA</name>
<evidence type="ECO:0000256" key="1">
    <source>
        <dbReference type="SAM" id="MobiDB-lite"/>
    </source>
</evidence>
<evidence type="ECO:0000313" key="2">
    <source>
        <dbReference type="EMBL" id="KAL2343523.1"/>
    </source>
</evidence>
<reference evidence="2 3" key="1">
    <citation type="submission" date="2024-08" db="EMBL/GenBank/DDBJ databases">
        <title>Insights into the chromosomal genome structure of Flemingia macrophylla.</title>
        <authorList>
            <person name="Ding Y."/>
            <person name="Zhao Y."/>
            <person name="Bi W."/>
            <person name="Wu M."/>
            <person name="Zhao G."/>
            <person name="Gong Y."/>
            <person name="Li W."/>
            <person name="Zhang P."/>
        </authorList>
    </citation>
    <scope>NUCLEOTIDE SEQUENCE [LARGE SCALE GENOMIC DNA]</scope>
    <source>
        <strain evidence="2">DYQJB</strain>
        <tissue evidence="2">Leaf</tissue>
    </source>
</reference>
<dbReference type="Proteomes" id="UP001603857">
    <property type="component" value="Unassembled WGS sequence"/>
</dbReference>